<dbReference type="Gene3D" id="3.40.630.30">
    <property type="match status" value="1"/>
</dbReference>
<evidence type="ECO:0000259" key="1">
    <source>
        <dbReference type="PROSITE" id="PS51186"/>
    </source>
</evidence>
<gene>
    <name evidence="2" type="ORF">TEK04_07365</name>
</gene>
<sequence>MPVLTTDRLRLDELTDADLDDVAAMVADPAVMRFYPAPLDRTGAQRLIDRNRARYTELGFGLWAVRTHAGEFVGDCGLTMQHVDGRDEVEVGYHLRTAAQGHGYAAEAARACVQHAHQRGIERVVAIVDHENLSSQRVALRAGLLLESVLDHGGRSTHLYATTVEGPGPDE</sequence>
<dbReference type="InterPro" id="IPR051531">
    <property type="entry name" value="N-acetyltransferase"/>
</dbReference>
<dbReference type="EMBL" id="JBAPLU010000005">
    <property type="protein sequence ID" value="MEI4271539.1"/>
    <property type="molecule type" value="Genomic_DNA"/>
</dbReference>
<keyword evidence="3" id="KW-1185">Reference proteome</keyword>
<dbReference type="PANTHER" id="PTHR43792:SF1">
    <property type="entry name" value="N-ACETYLTRANSFERASE DOMAIN-CONTAINING PROTEIN"/>
    <property type="match status" value="1"/>
</dbReference>
<dbReference type="InterPro" id="IPR016181">
    <property type="entry name" value="Acyl_CoA_acyltransferase"/>
</dbReference>
<dbReference type="PROSITE" id="PS51186">
    <property type="entry name" value="GNAT"/>
    <property type="match status" value="1"/>
</dbReference>
<accession>A0ABU8DRV6</accession>
<organism evidence="2 3">
    <name type="scientific">Klenkia sesuvii</name>
    <dbReference type="NCBI Taxonomy" id="3103137"/>
    <lineage>
        <taxon>Bacteria</taxon>
        <taxon>Bacillati</taxon>
        <taxon>Actinomycetota</taxon>
        <taxon>Actinomycetes</taxon>
        <taxon>Geodermatophilales</taxon>
        <taxon>Geodermatophilaceae</taxon>
        <taxon>Klenkia</taxon>
    </lineage>
</organism>
<evidence type="ECO:0000313" key="3">
    <source>
        <dbReference type="Proteomes" id="UP001361570"/>
    </source>
</evidence>
<dbReference type="SUPFAM" id="SSF55729">
    <property type="entry name" value="Acyl-CoA N-acyltransferases (Nat)"/>
    <property type="match status" value="1"/>
</dbReference>
<dbReference type="PANTHER" id="PTHR43792">
    <property type="entry name" value="GNAT FAMILY, PUTATIVE (AFU_ORTHOLOGUE AFUA_3G00765)-RELATED-RELATED"/>
    <property type="match status" value="1"/>
</dbReference>
<dbReference type="Pfam" id="PF13302">
    <property type="entry name" value="Acetyltransf_3"/>
    <property type="match status" value="1"/>
</dbReference>
<dbReference type="Proteomes" id="UP001361570">
    <property type="component" value="Unassembled WGS sequence"/>
</dbReference>
<evidence type="ECO:0000313" key="2">
    <source>
        <dbReference type="EMBL" id="MEI4271539.1"/>
    </source>
</evidence>
<protein>
    <submittedName>
        <fullName evidence="2">GNAT family N-acetyltransferase</fullName>
    </submittedName>
</protein>
<comment type="caution">
    <text evidence="2">The sequence shown here is derived from an EMBL/GenBank/DDBJ whole genome shotgun (WGS) entry which is preliminary data.</text>
</comment>
<dbReference type="InterPro" id="IPR000182">
    <property type="entry name" value="GNAT_dom"/>
</dbReference>
<dbReference type="RefSeq" id="WP_336403676.1">
    <property type="nucleotide sequence ID" value="NZ_JBAPLU010000005.1"/>
</dbReference>
<proteinExistence type="predicted"/>
<name>A0ABU8DRV6_9ACTN</name>
<reference evidence="2 3" key="1">
    <citation type="submission" date="2024-03" db="EMBL/GenBank/DDBJ databases">
        <title>Draft genome sequence of Klenkia sp. LSe6-5.</title>
        <authorList>
            <person name="Duangmal K."/>
            <person name="Chantavorakit T."/>
        </authorList>
    </citation>
    <scope>NUCLEOTIDE SEQUENCE [LARGE SCALE GENOMIC DNA]</scope>
    <source>
        <strain evidence="2 3">LSe6-5</strain>
    </source>
</reference>
<feature type="domain" description="N-acetyltransferase" evidence="1">
    <location>
        <begin position="9"/>
        <end position="165"/>
    </location>
</feature>